<accession>A0A015YCQ8</accession>
<comment type="caution">
    <text evidence="1">The sequence shown here is derived from an EMBL/GenBank/DDBJ whole genome shotgun (WGS) entry which is preliminary data.</text>
</comment>
<name>A0A015YCQ8_BACFG</name>
<evidence type="ECO:0000313" key="1">
    <source>
        <dbReference type="EMBL" id="EXZ44185.1"/>
    </source>
</evidence>
<sequence length="49" mass="5291">MDSEKGASGIATTGFCNTPFSLLKNLFLLLVVLSLRGRIAVRHSSSIIR</sequence>
<dbReference type="Proteomes" id="UP000022272">
    <property type="component" value="Unassembled WGS sequence"/>
</dbReference>
<protein>
    <submittedName>
        <fullName evidence="1">Uncharacterized protein</fullName>
    </submittedName>
</protein>
<dbReference type="AlphaFoldDB" id="A0A015YCQ8"/>
<proteinExistence type="predicted"/>
<evidence type="ECO:0000313" key="2">
    <source>
        <dbReference type="Proteomes" id="UP000022272"/>
    </source>
</evidence>
<dbReference type="EMBL" id="JGDM01000067">
    <property type="protein sequence ID" value="EXZ44185.1"/>
    <property type="molecule type" value="Genomic_DNA"/>
</dbReference>
<gene>
    <name evidence="1" type="ORF">M076_2650</name>
</gene>
<organism evidence="1 2">
    <name type="scientific">Bacteroides fragilis str. 2-F-2 #4</name>
    <dbReference type="NCBI Taxonomy" id="1339280"/>
    <lineage>
        <taxon>Bacteria</taxon>
        <taxon>Pseudomonadati</taxon>
        <taxon>Bacteroidota</taxon>
        <taxon>Bacteroidia</taxon>
        <taxon>Bacteroidales</taxon>
        <taxon>Bacteroidaceae</taxon>
        <taxon>Bacteroides</taxon>
    </lineage>
</organism>
<reference evidence="1 2" key="1">
    <citation type="submission" date="2014-02" db="EMBL/GenBank/DDBJ databases">
        <authorList>
            <person name="Sears C."/>
            <person name="Carroll K."/>
            <person name="Sack B.R."/>
            <person name="Qadri F."/>
            <person name="Myers L.L."/>
            <person name="Chung G.-T."/>
            <person name="Escheverria P."/>
            <person name="Fraser C.M."/>
            <person name="Sadzewicz L."/>
            <person name="Shefchek K.A."/>
            <person name="Tallon L."/>
            <person name="Das S.P."/>
            <person name="Daugherty S."/>
            <person name="Mongodin E.F."/>
        </authorList>
    </citation>
    <scope>NUCLEOTIDE SEQUENCE [LARGE SCALE GENOMIC DNA]</scope>
    <source>
        <strain evidence="1 2">2-F-2 #4</strain>
    </source>
</reference>